<reference evidence="2" key="1">
    <citation type="submission" date="2022-11" db="EMBL/GenBank/DDBJ databases">
        <title>Dyadobacter pollutisoli sp. nov., isolated from plastic dumped soil.</title>
        <authorList>
            <person name="Kim J.M."/>
            <person name="Kim K.R."/>
            <person name="Lee J.K."/>
            <person name="Hao L."/>
            <person name="Jeon C.O."/>
        </authorList>
    </citation>
    <scope>NUCLEOTIDE SEQUENCE</scope>
    <source>
        <strain evidence="2">U1</strain>
    </source>
</reference>
<dbReference type="PANTHER" id="PTHR41913">
    <property type="entry name" value="DUF1684 DOMAIN-CONTAINING PROTEIN"/>
    <property type="match status" value="1"/>
</dbReference>
<dbReference type="RefSeq" id="WP_244823573.1">
    <property type="nucleotide sequence ID" value="NZ_CP112998.1"/>
</dbReference>
<dbReference type="InterPro" id="IPR012467">
    <property type="entry name" value="DUF1684"/>
</dbReference>
<keyword evidence="1" id="KW-0732">Signal</keyword>
<dbReference type="KEGG" id="dpf:ON006_02700"/>
<keyword evidence="3" id="KW-1185">Reference proteome</keyword>
<sequence>MKDIINTLFLLLIVGSFACAQNFRDQTDEYRDKYKKEFLHTSNSPLKEGDLPFLQFFDPDSTYRVIAKFEKSKSESFEMPTYSGVKKTYVKYGTLKFKLNGRKHSLNVYRSLSLLAVAKYKDYLFIPFKDKTNGNISYGGGRYLDLKTTDLKDNTYILDFNKAYNPYCAYSDGYNCPIPPAANHLAVEIKAGEKKFDKTHQEARLR</sequence>
<feature type="chain" id="PRO_5039358940" evidence="1">
    <location>
        <begin position="21"/>
        <end position="206"/>
    </location>
</feature>
<organism evidence="2 3">
    <name type="scientific">Dyadobacter pollutisoli</name>
    <dbReference type="NCBI Taxonomy" id="2910158"/>
    <lineage>
        <taxon>Bacteria</taxon>
        <taxon>Pseudomonadati</taxon>
        <taxon>Bacteroidota</taxon>
        <taxon>Cytophagia</taxon>
        <taxon>Cytophagales</taxon>
        <taxon>Spirosomataceae</taxon>
        <taxon>Dyadobacter</taxon>
    </lineage>
</organism>
<evidence type="ECO:0000313" key="2">
    <source>
        <dbReference type="EMBL" id="WAC12876.1"/>
    </source>
</evidence>
<dbReference type="PANTHER" id="PTHR41913:SF1">
    <property type="entry name" value="DUF1684 DOMAIN-CONTAINING PROTEIN"/>
    <property type="match status" value="1"/>
</dbReference>
<dbReference type="AlphaFoldDB" id="A0A9E8ND98"/>
<feature type="signal peptide" evidence="1">
    <location>
        <begin position="1"/>
        <end position="20"/>
    </location>
</feature>
<protein>
    <submittedName>
        <fullName evidence="2">DUF1684 domain-containing protein</fullName>
    </submittedName>
</protein>
<dbReference type="Pfam" id="PF07920">
    <property type="entry name" value="DUF1684"/>
    <property type="match status" value="1"/>
</dbReference>
<name>A0A9E8ND98_9BACT</name>
<dbReference type="EMBL" id="CP112998">
    <property type="protein sequence ID" value="WAC12876.1"/>
    <property type="molecule type" value="Genomic_DNA"/>
</dbReference>
<dbReference type="Proteomes" id="UP001164653">
    <property type="component" value="Chromosome"/>
</dbReference>
<dbReference type="PROSITE" id="PS51257">
    <property type="entry name" value="PROKAR_LIPOPROTEIN"/>
    <property type="match status" value="1"/>
</dbReference>
<accession>A0A9E8ND98</accession>
<evidence type="ECO:0000256" key="1">
    <source>
        <dbReference type="SAM" id="SignalP"/>
    </source>
</evidence>
<evidence type="ECO:0000313" key="3">
    <source>
        <dbReference type="Proteomes" id="UP001164653"/>
    </source>
</evidence>
<gene>
    <name evidence="2" type="ORF">ON006_02700</name>
</gene>
<proteinExistence type="predicted"/>